<sequence length="34" mass="3891">MKMLVCTSFPPVVSYAMFLQLPTIPYKTSHCSRI</sequence>
<organism evidence="1">
    <name type="scientific">Arundo donax</name>
    <name type="common">Giant reed</name>
    <name type="synonym">Donax arundinaceus</name>
    <dbReference type="NCBI Taxonomy" id="35708"/>
    <lineage>
        <taxon>Eukaryota</taxon>
        <taxon>Viridiplantae</taxon>
        <taxon>Streptophyta</taxon>
        <taxon>Embryophyta</taxon>
        <taxon>Tracheophyta</taxon>
        <taxon>Spermatophyta</taxon>
        <taxon>Magnoliopsida</taxon>
        <taxon>Liliopsida</taxon>
        <taxon>Poales</taxon>
        <taxon>Poaceae</taxon>
        <taxon>PACMAD clade</taxon>
        <taxon>Arundinoideae</taxon>
        <taxon>Arundineae</taxon>
        <taxon>Arundo</taxon>
    </lineage>
</organism>
<dbReference type="AlphaFoldDB" id="A0A0A9EGE0"/>
<proteinExistence type="predicted"/>
<protein>
    <submittedName>
        <fullName evidence="1">Uncharacterized protein</fullName>
    </submittedName>
</protein>
<reference evidence="1" key="1">
    <citation type="submission" date="2014-09" db="EMBL/GenBank/DDBJ databases">
        <authorList>
            <person name="Magalhaes I.L.F."/>
            <person name="Oliveira U."/>
            <person name="Santos F.R."/>
            <person name="Vidigal T.H.D.A."/>
            <person name="Brescovit A.D."/>
            <person name="Santos A.J."/>
        </authorList>
    </citation>
    <scope>NUCLEOTIDE SEQUENCE</scope>
    <source>
        <tissue evidence="1">Shoot tissue taken approximately 20 cm above the soil surface</tissue>
    </source>
</reference>
<name>A0A0A9EGE0_ARUDO</name>
<accession>A0A0A9EGE0</accession>
<reference evidence="1" key="2">
    <citation type="journal article" date="2015" name="Data Brief">
        <title>Shoot transcriptome of the giant reed, Arundo donax.</title>
        <authorList>
            <person name="Barrero R.A."/>
            <person name="Guerrero F.D."/>
            <person name="Moolhuijzen P."/>
            <person name="Goolsby J.A."/>
            <person name="Tidwell J."/>
            <person name="Bellgard S.E."/>
            <person name="Bellgard M.I."/>
        </authorList>
    </citation>
    <scope>NUCLEOTIDE SEQUENCE</scope>
    <source>
        <tissue evidence="1">Shoot tissue taken approximately 20 cm above the soil surface</tissue>
    </source>
</reference>
<dbReference type="EMBL" id="GBRH01199822">
    <property type="protein sequence ID" value="JAD98073.1"/>
    <property type="molecule type" value="Transcribed_RNA"/>
</dbReference>
<evidence type="ECO:0000313" key="1">
    <source>
        <dbReference type="EMBL" id="JAD98073.1"/>
    </source>
</evidence>